<dbReference type="EMBL" id="MUXN01000020">
    <property type="protein sequence ID" value="OOC03611.1"/>
    <property type="molecule type" value="Genomic_DNA"/>
</dbReference>
<dbReference type="OrthoDB" id="582586at2"/>
<accession>M2PUC6</accession>
<dbReference type="Gene3D" id="3.10.450.50">
    <property type="match status" value="1"/>
</dbReference>
<evidence type="ECO:0000313" key="3">
    <source>
        <dbReference type="EMBL" id="OOC03611.1"/>
    </source>
</evidence>
<proteinExistence type="predicted"/>
<dbReference type="AlphaFoldDB" id="M2PUC6"/>
<comment type="caution">
    <text evidence="2">The sequence shown here is derived from an EMBL/GenBank/DDBJ whole genome shotgun (WGS) entry which is preliminary data.</text>
</comment>
<dbReference type="Proteomes" id="UP000014137">
    <property type="component" value="Unassembled WGS sequence"/>
</dbReference>
<dbReference type="RefSeq" id="WP_005165897.1">
    <property type="nucleotide sequence ID" value="NZ_ANMG01000079.1"/>
</dbReference>
<sequence>MTTTETGTGTAADQAAIAALTQKVIAAWAYHDADAFAGVFTDDGTMILPGVYKKGREEIRSFLVESFAGNYKGTQVTGRPLEIRFFTPDSGVLITQGGVLGPGETEVADSQSIRASWTVVKRDGAWHLASYQNTPAKQQLPKPGTAA</sequence>
<dbReference type="Pfam" id="PF14534">
    <property type="entry name" value="DUF4440"/>
    <property type="match status" value="1"/>
</dbReference>
<evidence type="ECO:0000313" key="4">
    <source>
        <dbReference type="Proteomes" id="UP000014137"/>
    </source>
</evidence>
<evidence type="ECO:0000313" key="2">
    <source>
        <dbReference type="EMBL" id="EMD23150.1"/>
    </source>
</evidence>
<keyword evidence="5" id="KW-1185">Reference proteome</keyword>
<dbReference type="PATRIC" id="fig|1238180.3.peg.7114"/>
<reference evidence="2 4" key="1">
    <citation type="submission" date="2012-10" db="EMBL/GenBank/DDBJ databases">
        <title>Genome assembly of Amycolatopsis azurea DSM 43854.</title>
        <authorList>
            <person name="Khatri I."/>
            <person name="Kaur I."/>
            <person name="Subramanian S."/>
            <person name="Mayilraj S."/>
        </authorList>
    </citation>
    <scope>NUCLEOTIDE SEQUENCE [LARGE SCALE GENOMIC DNA]</scope>
    <source>
        <strain evidence="2 4">DSM 43854</strain>
    </source>
</reference>
<dbReference type="InterPro" id="IPR027843">
    <property type="entry name" value="DUF4440"/>
</dbReference>
<dbReference type="InterPro" id="IPR011944">
    <property type="entry name" value="Steroid_delta5-4_isomerase"/>
</dbReference>
<dbReference type="EMBL" id="ANMG01000079">
    <property type="protein sequence ID" value="EMD23150.1"/>
    <property type="molecule type" value="Genomic_DNA"/>
</dbReference>
<protein>
    <submittedName>
        <fullName evidence="3">DUF4440 domain-containing protein</fullName>
    </submittedName>
</protein>
<dbReference type="SUPFAM" id="SSF54427">
    <property type="entry name" value="NTF2-like"/>
    <property type="match status" value="1"/>
</dbReference>
<evidence type="ECO:0000313" key="5">
    <source>
        <dbReference type="Proteomes" id="UP000188551"/>
    </source>
</evidence>
<feature type="domain" description="DUF4440" evidence="1">
    <location>
        <begin position="17"/>
        <end position="127"/>
    </location>
</feature>
<dbReference type="Proteomes" id="UP000188551">
    <property type="component" value="Unassembled WGS sequence"/>
</dbReference>
<evidence type="ECO:0000259" key="1">
    <source>
        <dbReference type="Pfam" id="PF14534"/>
    </source>
</evidence>
<gene>
    <name evidence="3" type="ORF">B0293_25350</name>
    <name evidence="2" type="ORF">C791_7512</name>
</gene>
<reference evidence="3 5" key="2">
    <citation type="submission" date="2017-02" db="EMBL/GenBank/DDBJ databases">
        <title>Amycolatopsis azurea DSM 43854 draft genome.</title>
        <authorList>
            <person name="Mayilraj S."/>
        </authorList>
    </citation>
    <scope>NUCLEOTIDE SEQUENCE [LARGE SCALE GENOMIC DNA]</scope>
    <source>
        <strain evidence="3 5">DSM 43854</strain>
    </source>
</reference>
<dbReference type="InterPro" id="IPR032710">
    <property type="entry name" value="NTF2-like_dom_sf"/>
</dbReference>
<dbReference type="NCBIfam" id="TIGR02246">
    <property type="entry name" value="SgcJ/EcaC family oxidoreductase"/>
    <property type="match status" value="1"/>
</dbReference>
<organism evidence="2 4">
    <name type="scientific">Amycolatopsis azurea DSM 43854</name>
    <dbReference type="NCBI Taxonomy" id="1238180"/>
    <lineage>
        <taxon>Bacteria</taxon>
        <taxon>Bacillati</taxon>
        <taxon>Actinomycetota</taxon>
        <taxon>Actinomycetes</taxon>
        <taxon>Pseudonocardiales</taxon>
        <taxon>Pseudonocardiaceae</taxon>
        <taxon>Amycolatopsis</taxon>
    </lineage>
</organism>
<name>M2PUC6_9PSEU</name>